<dbReference type="GO" id="GO:0055129">
    <property type="term" value="P:L-proline biosynthetic process"/>
    <property type="evidence" value="ECO:0007669"/>
    <property type="project" value="UniProtKB-UniRule"/>
</dbReference>
<dbReference type="GO" id="GO:0005737">
    <property type="term" value="C:cytoplasm"/>
    <property type="evidence" value="ECO:0007669"/>
    <property type="project" value="UniProtKB-SubCell"/>
</dbReference>
<evidence type="ECO:0000256" key="3">
    <source>
        <dbReference type="ARBA" id="ARBA00023002"/>
    </source>
</evidence>
<reference evidence="10" key="1">
    <citation type="journal article" date="2020" name="mSystems">
        <title>Genome- and Community-Level Interaction Insights into Carbon Utilization and Element Cycling Functions of Hydrothermarchaeota in Hydrothermal Sediment.</title>
        <authorList>
            <person name="Zhou Z."/>
            <person name="Liu Y."/>
            <person name="Xu W."/>
            <person name="Pan J."/>
            <person name="Luo Z.H."/>
            <person name="Li M."/>
        </authorList>
    </citation>
    <scope>NUCLEOTIDE SEQUENCE [LARGE SCALE GENOMIC DNA]</scope>
    <source>
        <strain evidence="10">HyVt-92</strain>
    </source>
</reference>
<dbReference type="FunFam" id="1.10.3730.10:FF:000001">
    <property type="entry name" value="Pyrroline-5-carboxylate reductase"/>
    <property type="match status" value="1"/>
</dbReference>
<evidence type="ECO:0000313" key="10">
    <source>
        <dbReference type="EMBL" id="HHF98197.1"/>
    </source>
</evidence>
<proteinExistence type="inferred from homology"/>
<feature type="domain" description="Pyrroline-5-carboxylate reductase catalytic N-terminal" evidence="8">
    <location>
        <begin position="3"/>
        <end position="96"/>
    </location>
</feature>
<dbReference type="InterPro" id="IPR028939">
    <property type="entry name" value="P5C_Rdtase_cat_N"/>
</dbReference>
<dbReference type="Pfam" id="PF14748">
    <property type="entry name" value="P5CR_dimer"/>
    <property type="match status" value="1"/>
</dbReference>
<gene>
    <name evidence="4 10" type="primary">proC</name>
    <name evidence="10" type="ORF">ENL39_01765</name>
</gene>
<evidence type="ECO:0000259" key="8">
    <source>
        <dbReference type="Pfam" id="PF03807"/>
    </source>
</evidence>
<evidence type="ECO:0000259" key="9">
    <source>
        <dbReference type="Pfam" id="PF14748"/>
    </source>
</evidence>
<comment type="similarity">
    <text evidence="1 4 7">Belongs to the pyrroline-5-carboxylate reductase family.</text>
</comment>
<keyword evidence="3 4" id="KW-0560">Oxidoreductase</keyword>
<sequence>MYKIGIIGTGRMGGAIAVKIIDRKIVPAKNIIIFDKREEKLSPLTRKGAVPCPTEEIGKKADIIIIAVEPKDVKDVLERLKTKLTPSQVIVSIAAGITTHFISKILENSIPVVRIMPNTPILVNEGMCALSHTSNVDQEKINFIKKIFGVFGKIIELPEEKIDAVTGLSGSGPAYVYLFIHGLIKGGEKCGLSTEVARKLAIQTVLGAAKLAQQTPQNLEELILSVATPGGTTVEGLKVLEKAKMVDFVSQAVIEATKRAKEISMKISKAT</sequence>
<comment type="catalytic activity">
    <reaction evidence="4 7">
        <text>L-proline + NADP(+) = (S)-1-pyrroline-5-carboxylate + NADPH + 2 H(+)</text>
        <dbReference type="Rhea" id="RHEA:14109"/>
        <dbReference type="ChEBI" id="CHEBI:15378"/>
        <dbReference type="ChEBI" id="CHEBI:17388"/>
        <dbReference type="ChEBI" id="CHEBI:57783"/>
        <dbReference type="ChEBI" id="CHEBI:58349"/>
        <dbReference type="ChEBI" id="CHEBI:60039"/>
        <dbReference type="EC" id="1.5.1.2"/>
    </reaction>
</comment>
<feature type="binding site" evidence="6">
    <location>
        <begin position="67"/>
        <end position="70"/>
    </location>
    <ligand>
        <name>NADP(+)</name>
        <dbReference type="ChEBI" id="CHEBI:58349"/>
    </ligand>
</feature>
<dbReference type="Gene3D" id="1.10.3730.10">
    <property type="entry name" value="ProC C-terminal domain-like"/>
    <property type="match status" value="1"/>
</dbReference>
<keyword evidence="4" id="KW-0963">Cytoplasm</keyword>
<dbReference type="PANTHER" id="PTHR11645:SF0">
    <property type="entry name" value="PYRROLINE-5-CARBOXYLATE REDUCTASE 3"/>
    <property type="match status" value="1"/>
</dbReference>
<dbReference type="PROSITE" id="PS00521">
    <property type="entry name" value="P5CR"/>
    <property type="match status" value="1"/>
</dbReference>
<dbReference type="EMBL" id="DRTT01000054">
    <property type="protein sequence ID" value="HHF98197.1"/>
    <property type="molecule type" value="Genomic_DNA"/>
</dbReference>
<comment type="caution">
    <text evidence="10">The sequence shown here is derived from an EMBL/GenBank/DDBJ whole genome shotgun (WGS) entry which is preliminary data.</text>
</comment>
<dbReference type="PANTHER" id="PTHR11645">
    <property type="entry name" value="PYRROLINE-5-CARBOXYLATE REDUCTASE"/>
    <property type="match status" value="1"/>
</dbReference>
<dbReference type="Pfam" id="PF03807">
    <property type="entry name" value="F420_oxidored"/>
    <property type="match status" value="1"/>
</dbReference>
<comment type="catalytic activity">
    <reaction evidence="4">
        <text>L-proline + NAD(+) = (S)-1-pyrroline-5-carboxylate + NADH + 2 H(+)</text>
        <dbReference type="Rhea" id="RHEA:14105"/>
        <dbReference type="ChEBI" id="CHEBI:15378"/>
        <dbReference type="ChEBI" id="CHEBI:17388"/>
        <dbReference type="ChEBI" id="CHEBI:57540"/>
        <dbReference type="ChEBI" id="CHEBI:57945"/>
        <dbReference type="ChEBI" id="CHEBI:60039"/>
        <dbReference type="EC" id="1.5.1.2"/>
    </reaction>
</comment>
<dbReference type="NCBIfam" id="TIGR00112">
    <property type="entry name" value="proC"/>
    <property type="match status" value="1"/>
</dbReference>
<dbReference type="InterPro" id="IPR008927">
    <property type="entry name" value="6-PGluconate_DH-like_C_sf"/>
</dbReference>
<evidence type="ECO:0000256" key="7">
    <source>
        <dbReference type="RuleBase" id="RU003903"/>
    </source>
</evidence>
<keyword evidence="4 7" id="KW-0641">Proline biosynthesis</keyword>
<evidence type="ECO:0000256" key="4">
    <source>
        <dbReference type="HAMAP-Rule" id="MF_01925"/>
    </source>
</evidence>
<dbReference type="EC" id="1.5.1.2" evidence="4 5"/>
<evidence type="ECO:0000256" key="5">
    <source>
        <dbReference type="NCBIfam" id="TIGR00112"/>
    </source>
</evidence>
<dbReference type="Proteomes" id="UP000886070">
    <property type="component" value="Unassembled WGS sequence"/>
</dbReference>
<dbReference type="HAMAP" id="MF_01925">
    <property type="entry name" value="P5C_reductase"/>
    <property type="match status" value="1"/>
</dbReference>
<dbReference type="AlphaFoldDB" id="A0A7V5I0G7"/>
<feature type="domain" description="Pyrroline-5-carboxylate reductase dimerisation" evidence="9">
    <location>
        <begin position="159"/>
        <end position="262"/>
    </location>
</feature>
<evidence type="ECO:0000256" key="6">
    <source>
        <dbReference type="PIRSR" id="PIRSR000193-1"/>
    </source>
</evidence>
<dbReference type="InterPro" id="IPR053790">
    <property type="entry name" value="P5CR-like_CS"/>
</dbReference>
<dbReference type="InterPro" id="IPR036291">
    <property type="entry name" value="NAD(P)-bd_dom_sf"/>
</dbReference>
<organism evidence="10">
    <name type="scientific">Aerophobetes bacterium</name>
    <dbReference type="NCBI Taxonomy" id="2030807"/>
    <lineage>
        <taxon>Bacteria</taxon>
        <taxon>Candidatus Aerophobota</taxon>
    </lineage>
</organism>
<accession>A0A7V5I0G7</accession>
<dbReference type="InterPro" id="IPR029036">
    <property type="entry name" value="P5CR_dimer"/>
</dbReference>
<comment type="subcellular location">
    <subcellularLocation>
        <location evidence="4">Cytoplasm</location>
    </subcellularLocation>
</comment>
<comment type="function">
    <text evidence="4">Catalyzes the reduction of 1-pyrroline-5-carboxylate (PCA) to L-proline.</text>
</comment>
<keyword evidence="4 7" id="KW-0028">Amino-acid biosynthesis</keyword>
<comment type="pathway">
    <text evidence="4 7">Amino-acid biosynthesis; L-proline biosynthesis; L-proline from L-glutamate 5-semialdehyde: step 1/1.</text>
</comment>
<dbReference type="Gene3D" id="3.40.50.720">
    <property type="entry name" value="NAD(P)-binding Rossmann-like Domain"/>
    <property type="match status" value="1"/>
</dbReference>
<dbReference type="SUPFAM" id="SSF51735">
    <property type="entry name" value="NAD(P)-binding Rossmann-fold domains"/>
    <property type="match status" value="1"/>
</dbReference>
<feature type="binding site" evidence="6">
    <location>
        <begin position="7"/>
        <end position="12"/>
    </location>
    <ligand>
        <name>NADP(+)</name>
        <dbReference type="ChEBI" id="CHEBI:58349"/>
    </ligand>
</feature>
<dbReference type="PIRSF" id="PIRSF000193">
    <property type="entry name" value="Pyrrol-5-carb_rd"/>
    <property type="match status" value="1"/>
</dbReference>
<dbReference type="UniPathway" id="UPA00098">
    <property type="reaction ID" value="UER00361"/>
</dbReference>
<evidence type="ECO:0000256" key="1">
    <source>
        <dbReference type="ARBA" id="ARBA00005525"/>
    </source>
</evidence>
<dbReference type="SUPFAM" id="SSF48179">
    <property type="entry name" value="6-phosphogluconate dehydrogenase C-terminal domain-like"/>
    <property type="match status" value="1"/>
</dbReference>
<dbReference type="InterPro" id="IPR000304">
    <property type="entry name" value="Pyrroline-COOH_reductase"/>
</dbReference>
<protein>
    <recommendedName>
        <fullName evidence="4 5">Pyrroline-5-carboxylate reductase</fullName>
        <shortName evidence="4">P5C reductase</shortName>
        <shortName evidence="4">P5CR</shortName>
        <ecNumber evidence="4 5">1.5.1.2</ecNumber>
    </recommendedName>
    <alternativeName>
        <fullName evidence="4">PCA reductase</fullName>
    </alternativeName>
</protein>
<name>A0A7V5I0G7_UNCAE</name>
<dbReference type="GO" id="GO:0004735">
    <property type="term" value="F:pyrroline-5-carboxylate reductase activity"/>
    <property type="evidence" value="ECO:0007669"/>
    <property type="project" value="UniProtKB-UniRule"/>
</dbReference>
<evidence type="ECO:0000256" key="2">
    <source>
        <dbReference type="ARBA" id="ARBA00022857"/>
    </source>
</evidence>
<keyword evidence="2 4" id="KW-0521">NADP</keyword>